<feature type="domain" description="PLD phosphodiesterase" evidence="1">
    <location>
        <begin position="421"/>
        <end position="448"/>
    </location>
</feature>
<sequence length="530" mass="58390">MECVATNPGEGMRVGVVRSFTRVIFMVLGLAACQSLPDRAQVGSSYKQKDVSDTDLAGQMAPLVKPHAGKSGAYPLSSGLDALVARLALVNSAQKTLDLQYYIWHSDKAGRMLAWSLLEAADRGVRVRLLLDDMGSPLGDESLLLMDGHPNIEIRLFNPLSDREWRIWSMMTEFGRVNRRMHNKSLTADNTVSIVGGRNIGNEYFEANSDVVFADLDLAVIGPVVEQVSDGFDLYWNHETSYPVSLLSSHQFTEAEMIQARQDGALYIEAAKQSEYAGRLLSADLVKTLGVQEWFWGEASVLYDHPSKALADEPADDLLLSTQLSQVFGDLSQELLLVSPYFVPGKDGVQFLQGLVDKGIQVTIVTNSLAATDVGAVHSGYAKYRKDLLKSGVVIYEMRPDPNKKSESAEHDKSAFIGSSAQASLHAKAFFLDRRTTFVGSMNLDPRSLLINTEIGVILHSSEFTDSAHKQILLSAKDKAYKLSLDQEGDIIWTAWQGGAAIQYDSEPMVSAWRRFAVWCIGLFPIESQL</sequence>
<organism evidence="2 3">
    <name type="scientific">Ketobacter alkanivorans</name>
    <dbReference type="NCBI Taxonomy" id="1917421"/>
    <lineage>
        <taxon>Bacteria</taxon>
        <taxon>Pseudomonadati</taxon>
        <taxon>Pseudomonadota</taxon>
        <taxon>Gammaproteobacteria</taxon>
        <taxon>Pseudomonadales</taxon>
        <taxon>Ketobacteraceae</taxon>
        <taxon>Ketobacter</taxon>
    </lineage>
</organism>
<dbReference type="PANTHER" id="PTHR21248">
    <property type="entry name" value="CARDIOLIPIN SYNTHASE"/>
    <property type="match status" value="1"/>
</dbReference>
<evidence type="ECO:0000313" key="3">
    <source>
        <dbReference type="Proteomes" id="UP000235116"/>
    </source>
</evidence>
<proteinExistence type="predicted"/>
<dbReference type="GO" id="GO:0032049">
    <property type="term" value="P:cardiolipin biosynthetic process"/>
    <property type="evidence" value="ECO:0007669"/>
    <property type="project" value="UniProtKB-ARBA"/>
</dbReference>
<dbReference type="EMBL" id="CP022684">
    <property type="protein sequence ID" value="AUM12579.1"/>
    <property type="molecule type" value="Genomic_DNA"/>
</dbReference>
<dbReference type="Gene3D" id="3.30.870.10">
    <property type="entry name" value="Endonuclease Chain A"/>
    <property type="match status" value="2"/>
</dbReference>
<dbReference type="GO" id="GO:0030572">
    <property type="term" value="F:phosphatidyltransferase activity"/>
    <property type="evidence" value="ECO:0007669"/>
    <property type="project" value="UniProtKB-ARBA"/>
</dbReference>
<name>A0A2K9LJP3_9GAMM</name>
<dbReference type="AlphaFoldDB" id="A0A2K9LJP3"/>
<gene>
    <name evidence="2" type="ORF">Kalk_09190</name>
</gene>
<dbReference type="SUPFAM" id="SSF56024">
    <property type="entry name" value="Phospholipase D/nuclease"/>
    <property type="match status" value="2"/>
</dbReference>
<dbReference type="SMART" id="SM00155">
    <property type="entry name" value="PLDc"/>
    <property type="match status" value="2"/>
</dbReference>
<dbReference type="InterPro" id="IPR001736">
    <property type="entry name" value="PLipase_D/transphosphatidylase"/>
</dbReference>
<dbReference type="PANTHER" id="PTHR21248:SF12">
    <property type="entry name" value="CARDIOLIPIN SYNTHASE C"/>
    <property type="match status" value="1"/>
</dbReference>
<dbReference type="Pfam" id="PF13091">
    <property type="entry name" value="PLDc_2"/>
    <property type="match status" value="2"/>
</dbReference>
<dbReference type="CDD" id="cd09113">
    <property type="entry name" value="PLDc_ymdC_like_2"/>
    <property type="match status" value="1"/>
</dbReference>
<feature type="domain" description="PLD phosphodiesterase" evidence="1">
    <location>
        <begin position="177"/>
        <end position="204"/>
    </location>
</feature>
<dbReference type="Proteomes" id="UP000235116">
    <property type="component" value="Chromosome"/>
</dbReference>
<dbReference type="KEGG" id="kak:Kalk_09190"/>
<keyword evidence="3" id="KW-1185">Reference proteome</keyword>
<dbReference type="CDD" id="cd09111">
    <property type="entry name" value="PLDc_ymdC_like_1"/>
    <property type="match status" value="1"/>
</dbReference>
<dbReference type="PROSITE" id="PS50035">
    <property type="entry name" value="PLD"/>
    <property type="match status" value="2"/>
</dbReference>
<accession>A0A2K9LJP3</accession>
<dbReference type="InterPro" id="IPR025202">
    <property type="entry name" value="PLD-like_dom"/>
</dbReference>
<evidence type="ECO:0000259" key="1">
    <source>
        <dbReference type="PROSITE" id="PS50035"/>
    </source>
</evidence>
<reference evidence="3" key="1">
    <citation type="submission" date="2017-08" db="EMBL/GenBank/DDBJ databases">
        <title>Direct submision.</title>
        <authorList>
            <person name="Kim S.-J."/>
            <person name="Rhee S.-K."/>
        </authorList>
    </citation>
    <scope>NUCLEOTIDE SEQUENCE [LARGE SCALE GENOMIC DNA]</scope>
    <source>
        <strain evidence="3">GI5</strain>
    </source>
</reference>
<evidence type="ECO:0000313" key="2">
    <source>
        <dbReference type="EMBL" id="AUM12579.1"/>
    </source>
</evidence>
<protein>
    <recommendedName>
        <fullName evidence="1">PLD phosphodiesterase domain-containing protein</fullName>
    </recommendedName>
</protein>